<organism evidence="1 2">
    <name type="scientific">Clostridium liquoris</name>
    <dbReference type="NCBI Taxonomy" id="1289519"/>
    <lineage>
        <taxon>Bacteria</taxon>
        <taxon>Bacillati</taxon>
        <taxon>Bacillota</taxon>
        <taxon>Clostridia</taxon>
        <taxon>Eubacteriales</taxon>
        <taxon>Clostridiaceae</taxon>
        <taxon>Clostridium</taxon>
    </lineage>
</organism>
<evidence type="ECO:0000313" key="2">
    <source>
        <dbReference type="Proteomes" id="UP000239706"/>
    </source>
</evidence>
<proteinExistence type="predicted"/>
<comment type="caution">
    <text evidence="1">The sequence shown here is derived from an EMBL/GenBank/DDBJ whole genome shotgun (WGS) entry which is preliminary data.</text>
</comment>
<gene>
    <name evidence="1" type="ORF">CLLI_01330</name>
</gene>
<evidence type="ECO:0000313" key="1">
    <source>
        <dbReference type="EMBL" id="PRR80560.1"/>
    </source>
</evidence>
<name>A0A2T0B9J9_9CLOT</name>
<dbReference type="EMBL" id="PVXO01000005">
    <property type="protein sequence ID" value="PRR80560.1"/>
    <property type="molecule type" value="Genomic_DNA"/>
</dbReference>
<dbReference type="Proteomes" id="UP000239706">
    <property type="component" value="Unassembled WGS sequence"/>
</dbReference>
<dbReference type="AlphaFoldDB" id="A0A2T0B9J9"/>
<protein>
    <submittedName>
        <fullName evidence="1">Uncharacterized protein</fullName>
    </submittedName>
</protein>
<keyword evidence="2" id="KW-1185">Reference proteome</keyword>
<sequence length="39" mass="4770">MMIRKVKSFIEMSDKTTDEVYKFLECFSNMLKISMIQRF</sequence>
<accession>A0A2T0B9J9</accession>
<reference evidence="1 2" key="1">
    <citation type="submission" date="2018-03" db="EMBL/GenBank/DDBJ databases">
        <title>Genome sequence of Clostridium liquoris DSM 100320.</title>
        <authorList>
            <person name="Poehlein A."/>
            <person name="Daniel R."/>
        </authorList>
    </citation>
    <scope>NUCLEOTIDE SEQUENCE [LARGE SCALE GENOMIC DNA]</scope>
    <source>
        <strain evidence="1 2">DSM 100320</strain>
    </source>
</reference>